<protein>
    <submittedName>
        <fullName evidence="4">ABC-type multidrug transport system fused ATPase/permease subunit</fullName>
    </submittedName>
</protein>
<dbReference type="RefSeq" id="WP_209468196.1">
    <property type="nucleotide sequence ID" value="NZ_JAGGLG010000048.1"/>
</dbReference>
<dbReference type="InterPro" id="IPR027417">
    <property type="entry name" value="P-loop_NTPase"/>
</dbReference>
<dbReference type="SUPFAM" id="SSF52540">
    <property type="entry name" value="P-loop containing nucleoside triphosphate hydrolases"/>
    <property type="match status" value="1"/>
</dbReference>
<evidence type="ECO:0000256" key="2">
    <source>
        <dbReference type="ARBA" id="ARBA00022840"/>
    </source>
</evidence>
<reference evidence="4 5" key="1">
    <citation type="submission" date="2021-03" db="EMBL/GenBank/DDBJ databases">
        <title>Genomic Encyclopedia of Type Strains, Phase IV (KMG-IV): sequencing the most valuable type-strain genomes for metagenomic binning, comparative biology and taxonomic classification.</title>
        <authorList>
            <person name="Goeker M."/>
        </authorList>
    </citation>
    <scope>NUCLEOTIDE SEQUENCE [LARGE SCALE GENOMIC DNA]</scope>
    <source>
        <strain evidence="4 5">DSM 27138</strain>
    </source>
</reference>
<evidence type="ECO:0000313" key="5">
    <source>
        <dbReference type="Proteomes" id="UP001519289"/>
    </source>
</evidence>
<dbReference type="InterPro" id="IPR039421">
    <property type="entry name" value="Type_1_exporter"/>
</dbReference>
<evidence type="ECO:0000313" key="4">
    <source>
        <dbReference type="EMBL" id="MBP2020094.1"/>
    </source>
</evidence>
<keyword evidence="5" id="KW-1185">Reference proteome</keyword>
<dbReference type="SMART" id="SM00382">
    <property type="entry name" value="AAA"/>
    <property type="match status" value="1"/>
</dbReference>
<evidence type="ECO:0000259" key="3">
    <source>
        <dbReference type="PROSITE" id="PS50893"/>
    </source>
</evidence>
<organism evidence="4 5">
    <name type="scientific">Symbiobacterium terraclitae</name>
    <dbReference type="NCBI Taxonomy" id="557451"/>
    <lineage>
        <taxon>Bacteria</taxon>
        <taxon>Bacillati</taxon>
        <taxon>Bacillota</taxon>
        <taxon>Clostridia</taxon>
        <taxon>Eubacteriales</taxon>
        <taxon>Symbiobacteriaceae</taxon>
        <taxon>Symbiobacterium</taxon>
    </lineage>
</organism>
<dbReference type="InterPro" id="IPR003593">
    <property type="entry name" value="AAA+_ATPase"/>
</dbReference>
<dbReference type="PROSITE" id="PS00211">
    <property type="entry name" value="ABC_TRANSPORTER_1"/>
    <property type="match status" value="1"/>
</dbReference>
<dbReference type="Proteomes" id="UP001519289">
    <property type="component" value="Unassembled WGS sequence"/>
</dbReference>
<dbReference type="PROSITE" id="PS50893">
    <property type="entry name" value="ABC_TRANSPORTER_2"/>
    <property type="match status" value="1"/>
</dbReference>
<dbReference type="PANTHER" id="PTHR24221:SF646">
    <property type="entry name" value="HAEMOLYSIN SECRETION ATP-BINDING PROTEIN"/>
    <property type="match status" value="1"/>
</dbReference>
<gene>
    <name evidence="4" type="ORF">J2Z79_003548</name>
</gene>
<dbReference type="PANTHER" id="PTHR24221">
    <property type="entry name" value="ATP-BINDING CASSETTE SUB-FAMILY B"/>
    <property type="match status" value="1"/>
</dbReference>
<comment type="caution">
    <text evidence="4">The sequence shown here is derived from an EMBL/GenBank/DDBJ whole genome shotgun (WGS) entry which is preliminary data.</text>
</comment>
<proteinExistence type="predicted"/>
<dbReference type="EMBL" id="JAGGLG010000048">
    <property type="protein sequence ID" value="MBP2020094.1"/>
    <property type="molecule type" value="Genomic_DNA"/>
</dbReference>
<dbReference type="Pfam" id="PF00005">
    <property type="entry name" value="ABC_tran"/>
    <property type="match status" value="1"/>
</dbReference>
<keyword evidence="1" id="KW-0547">Nucleotide-binding</keyword>
<evidence type="ECO:0000256" key="1">
    <source>
        <dbReference type="ARBA" id="ARBA00022741"/>
    </source>
</evidence>
<dbReference type="InterPro" id="IPR017871">
    <property type="entry name" value="ABC_transporter-like_CS"/>
</dbReference>
<dbReference type="InterPro" id="IPR003439">
    <property type="entry name" value="ABC_transporter-like_ATP-bd"/>
</dbReference>
<dbReference type="Gene3D" id="3.40.50.300">
    <property type="entry name" value="P-loop containing nucleotide triphosphate hydrolases"/>
    <property type="match status" value="1"/>
</dbReference>
<name>A0ABS4JX42_9FIRM</name>
<keyword evidence="2" id="KW-0067">ATP-binding</keyword>
<accession>A0ABS4JX42</accession>
<feature type="domain" description="ABC transporter" evidence="3">
    <location>
        <begin position="1"/>
        <end position="160"/>
    </location>
</feature>
<sequence>MLKGISLDVRPGEHVAIVGETGSGKTTLVGLLAGLYTPSSGEMLFDGHPLRDLDREHLRRQVSVVFQKPYLFEGSVLENITLRKAATLDEARRAASLAAADEFILRLPRQYDSMLDPGGANLSGGQAQRLGIARALFRDVPLLVLDEATSNLDSATEALVW</sequence>